<dbReference type="PANTHER" id="PTHR43459:SF1">
    <property type="entry name" value="EG:BACN32G11.4 PROTEIN"/>
    <property type="match status" value="1"/>
</dbReference>
<evidence type="ECO:0000256" key="1">
    <source>
        <dbReference type="ARBA" id="ARBA00005254"/>
    </source>
</evidence>
<comment type="similarity">
    <text evidence="1">Belongs to the enoyl-CoA hydratase/isomerase family.</text>
</comment>
<gene>
    <name evidence="2" type="ORF">EOT10_16625</name>
</gene>
<reference evidence="2 3" key="1">
    <citation type="submission" date="2019-01" db="EMBL/GenBank/DDBJ databases">
        <title>Genome sequences of Streptomyces and Rhizobium isolates collected from root and soil.</title>
        <authorList>
            <person name="Chhettri S."/>
            <person name="Sevigny J.L."/>
            <person name="Sen A."/>
            <person name="Ennis N."/>
            <person name="Tisa L."/>
        </authorList>
    </citation>
    <scope>NUCLEOTIDE SEQUENCE [LARGE SCALE GENOMIC DNA]</scope>
    <source>
        <strain evidence="2 3">San01</strain>
    </source>
</reference>
<dbReference type="GO" id="GO:0003824">
    <property type="term" value="F:catalytic activity"/>
    <property type="evidence" value="ECO:0007669"/>
    <property type="project" value="UniProtKB-ARBA"/>
</dbReference>
<dbReference type="Proteomes" id="UP000283128">
    <property type="component" value="Unassembled WGS sequence"/>
</dbReference>
<sequence>MMSDTKPVDLRVEAGIATVTLNRPDRLNSMTAELLHLATSTFETVASDPTIRVLVLTGAGRAFCAGGDLSQGAGGAVTAGVGPASRAKLLRQFMETSRLLHEMPAVTIAAVNGACAGAGLSWACACDLRYASATAKFNAAFLNAGLSGDFGGTWTLPRIIGAGRAREKYLVSEPFDAAEAERIGLVSRVFAGPDLLPEVEAIARRIAASAPLAVSRIKQNLADSTRVDFGHALDLEAQRHTECVESDDGKEAAQAFMEKRAPRFTGR</sequence>
<dbReference type="InterPro" id="IPR001753">
    <property type="entry name" value="Enoyl-CoA_hydra/iso"/>
</dbReference>
<evidence type="ECO:0000313" key="3">
    <source>
        <dbReference type="Proteomes" id="UP000283128"/>
    </source>
</evidence>
<dbReference type="InterPro" id="IPR014748">
    <property type="entry name" value="Enoyl-CoA_hydra_C"/>
</dbReference>
<dbReference type="Pfam" id="PF00378">
    <property type="entry name" value="ECH_1"/>
    <property type="match status" value="1"/>
</dbReference>
<dbReference type="Gene3D" id="3.90.226.10">
    <property type="entry name" value="2-enoyl-CoA Hydratase, Chain A, domain 1"/>
    <property type="match status" value="1"/>
</dbReference>
<dbReference type="InterPro" id="IPR029045">
    <property type="entry name" value="ClpP/crotonase-like_dom_sf"/>
</dbReference>
<comment type="caution">
    <text evidence="2">The sequence shown here is derived from an EMBL/GenBank/DDBJ whole genome shotgun (WGS) entry which is preliminary data.</text>
</comment>
<dbReference type="PANTHER" id="PTHR43459">
    <property type="entry name" value="ENOYL-COA HYDRATASE"/>
    <property type="match status" value="1"/>
</dbReference>
<dbReference type="AlphaFoldDB" id="A0A437PNT4"/>
<dbReference type="CDD" id="cd06558">
    <property type="entry name" value="crotonase-like"/>
    <property type="match status" value="1"/>
</dbReference>
<dbReference type="Gene3D" id="1.10.12.10">
    <property type="entry name" value="Lyase 2-enoyl-coa Hydratase, Chain A, domain 2"/>
    <property type="match status" value="1"/>
</dbReference>
<keyword evidence="3" id="KW-1185">Reference proteome</keyword>
<protein>
    <submittedName>
        <fullName evidence="2">Enoyl-CoA hydratase</fullName>
    </submittedName>
</protein>
<name>A0A437PNT4_9ACTN</name>
<accession>A0A437PNT4</accession>
<proteinExistence type="inferred from homology"/>
<dbReference type="EMBL" id="RZYA01000007">
    <property type="protein sequence ID" value="RVU23704.1"/>
    <property type="molecule type" value="Genomic_DNA"/>
</dbReference>
<dbReference type="OrthoDB" id="9777711at2"/>
<dbReference type="SUPFAM" id="SSF52096">
    <property type="entry name" value="ClpP/crotonase"/>
    <property type="match status" value="1"/>
</dbReference>
<evidence type="ECO:0000313" key="2">
    <source>
        <dbReference type="EMBL" id="RVU23704.1"/>
    </source>
</evidence>
<organism evidence="2 3">
    <name type="scientific">Streptomyces antnestii</name>
    <dbReference type="NCBI Taxonomy" id="2494256"/>
    <lineage>
        <taxon>Bacteria</taxon>
        <taxon>Bacillati</taxon>
        <taxon>Actinomycetota</taxon>
        <taxon>Actinomycetes</taxon>
        <taxon>Kitasatosporales</taxon>
        <taxon>Streptomycetaceae</taxon>
        <taxon>Streptomyces</taxon>
    </lineage>
</organism>